<keyword evidence="4 5" id="KW-0067">ATP-binding</keyword>
<dbReference type="PANTHER" id="PTHR43289:SF6">
    <property type="entry name" value="SERINE_THREONINE-PROTEIN KINASE NEKL-3"/>
    <property type="match status" value="1"/>
</dbReference>
<evidence type="ECO:0000313" key="8">
    <source>
        <dbReference type="Proteomes" id="UP000075260"/>
    </source>
</evidence>
<dbReference type="InterPro" id="IPR000719">
    <property type="entry name" value="Prot_kinase_dom"/>
</dbReference>
<dbReference type="GO" id="GO:0004674">
    <property type="term" value="F:protein serine/threonine kinase activity"/>
    <property type="evidence" value="ECO:0007669"/>
    <property type="project" value="TreeGrafter"/>
</dbReference>
<feature type="domain" description="Protein kinase" evidence="6">
    <location>
        <begin position="65"/>
        <end position="341"/>
    </location>
</feature>
<gene>
    <name evidence="7" type="ORF">BE15_09610</name>
</gene>
<keyword evidence="1" id="KW-0808">Transferase</keyword>
<dbReference type="CDD" id="cd14014">
    <property type="entry name" value="STKc_PknB_like"/>
    <property type="match status" value="1"/>
</dbReference>
<sequence>MPETPGSEEPLESAYIEELTVARPGAPAAPPPEELSSSALAEDIEAAAAAAGDDALVGSLISGRYRVHELIGEGGMGAVYRGEQVHLRKQVAIKLLRPIARRMPELVARFEREAVAGAHIRHPNVVAAIDFGQLDDASYFLILEYVAGTPLKEVTAGGRLQPARALRVARQIASALSAAHEKGIVHRDVKPQNILLDTHDQVRLIDFGLAKVDVDLLSSQVRKTSSPRPALTSAGEVFGTLAYLAPEALRGMDAVDARADLYALGLVLYEMLTGQHPFDAKNLMERLKQQGPDGPPPLRARAPDLEVPREVEQVVARLMEHDASFRYQTANDAIAALDEALAAVARAATPAPAAVATTAP</sequence>
<dbReference type="SUPFAM" id="SSF56112">
    <property type="entry name" value="Protein kinase-like (PK-like)"/>
    <property type="match status" value="1"/>
</dbReference>
<dbReference type="RefSeq" id="WP_061612564.1">
    <property type="nucleotide sequence ID" value="NZ_JEMA01001081.1"/>
</dbReference>
<dbReference type="Pfam" id="PF00069">
    <property type="entry name" value="Pkinase"/>
    <property type="match status" value="1"/>
</dbReference>
<name>A0A150Q466_SORCE</name>
<dbReference type="GO" id="GO:0005524">
    <property type="term" value="F:ATP binding"/>
    <property type="evidence" value="ECO:0007669"/>
    <property type="project" value="UniProtKB-UniRule"/>
</dbReference>
<proteinExistence type="predicted"/>
<keyword evidence="3 7" id="KW-0418">Kinase</keyword>
<dbReference type="PROSITE" id="PS00107">
    <property type="entry name" value="PROTEIN_KINASE_ATP"/>
    <property type="match status" value="1"/>
</dbReference>
<comment type="caution">
    <text evidence="7">The sequence shown here is derived from an EMBL/GenBank/DDBJ whole genome shotgun (WGS) entry which is preliminary data.</text>
</comment>
<evidence type="ECO:0000256" key="3">
    <source>
        <dbReference type="ARBA" id="ARBA00022777"/>
    </source>
</evidence>
<protein>
    <submittedName>
        <fullName evidence="7">Protein kinase</fullName>
    </submittedName>
</protein>
<evidence type="ECO:0000256" key="1">
    <source>
        <dbReference type="ARBA" id="ARBA00022679"/>
    </source>
</evidence>
<dbReference type="InterPro" id="IPR011009">
    <property type="entry name" value="Kinase-like_dom_sf"/>
</dbReference>
<dbReference type="Gene3D" id="3.30.200.20">
    <property type="entry name" value="Phosphorylase Kinase, domain 1"/>
    <property type="match status" value="1"/>
</dbReference>
<evidence type="ECO:0000256" key="4">
    <source>
        <dbReference type="ARBA" id="ARBA00022840"/>
    </source>
</evidence>
<evidence type="ECO:0000259" key="6">
    <source>
        <dbReference type="PROSITE" id="PS50011"/>
    </source>
</evidence>
<evidence type="ECO:0000313" key="7">
    <source>
        <dbReference type="EMBL" id="KYF62623.1"/>
    </source>
</evidence>
<dbReference type="Proteomes" id="UP000075260">
    <property type="component" value="Unassembled WGS sequence"/>
</dbReference>
<organism evidence="7 8">
    <name type="scientific">Sorangium cellulosum</name>
    <name type="common">Polyangium cellulosum</name>
    <dbReference type="NCBI Taxonomy" id="56"/>
    <lineage>
        <taxon>Bacteria</taxon>
        <taxon>Pseudomonadati</taxon>
        <taxon>Myxococcota</taxon>
        <taxon>Polyangia</taxon>
        <taxon>Polyangiales</taxon>
        <taxon>Polyangiaceae</taxon>
        <taxon>Sorangium</taxon>
    </lineage>
</organism>
<accession>A0A150Q466</accession>
<dbReference type="PANTHER" id="PTHR43289">
    <property type="entry name" value="MITOGEN-ACTIVATED PROTEIN KINASE KINASE KINASE 20-RELATED"/>
    <property type="match status" value="1"/>
</dbReference>
<evidence type="ECO:0000256" key="5">
    <source>
        <dbReference type="PROSITE-ProRule" id="PRU10141"/>
    </source>
</evidence>
<dbReference type="InterPro" id="IPR008271">
    <property type="entry name" value="Ser/Thr_kinase_AS"/>
</dbReference>
<feature type="binding site" evidence="5">
    <location>
        <position position="94"/>
    </location>
    <ligand>
        <name>ATP</name>
        <dbReference type="ChEBI" id="CHEBI:30616"/>
    </ligand>
</feature>
<feature type="non-terminal residue" evidence="7">
    <location>
        <position position="360"/>
    </location>
</feature>
<dbReference type="OrthoDB" id="9779541at2"/>
<evidence type="ECO:0000256" key="2">
    <source>
        <dbReference type="ARBA" id="ARBA00022741"/>
    </source>
</evidence>
<dbReference type="SMART" id="SM00220">
    <property type="entry name" value="S_TKc"/>
    <property type="match status" value="1"/>
</dbReference>
<dbReference type="PROSITE" id="PS00108">
    <property type="entry name" value="PROTEIN_KINASE_ST"/>
    <property type="match status" value="1"/>
</dbReference>
<keyword evidence="2 5" id="KW-0547">Nucleotide-binding</keyword>
<dbReference type="Gene3D" id="1.10.510.10">
    <property type="entry name" value="Transferase(Phosphotransferase) domain 1"/>
    <property type="match status" value="1"/>
</dbReference>
<reference evidence="7 8" key="1">
    <citation type="submission" date="2014-02" db="EMBL/GenBank/DDBJ databases">
        <title>The small core and large imbalanced accessory genome model reveals a collaborative survival strategy of Sorangium cellulosum strains in nature.</title>
        <authorList>
            <person name="Han K."/>
            <person name="Peng R."/>
            <person name="Blom J."/>
            <person name="Li Y.-Z."/>
        </authorList>
    </citation>
    <scope>NUCLEOTIDE SEQUENCE [LARGE SCALE GENOMIC DNA]</scope>
    <source>
        <strain evidence="7 8">So0008-312</strain>
    </source>
</reference>
<dbReference type="InterPro" id="IPR017441">
    <property type="entry name" value="Protein_kinase_ATP_BS"/>
</dbReference>
<dbReference type="PROSITE" id="PS50011">
    <property type="entry name" value="PROTEIN_KINASE_DOM"/>
    <property type="match status" value="1"/>
</dbReference>
<dbReference type="AlphaFoldDB" id="A0A150Q466"/>
<dbReference type="EMBL" id="JEMA01001081">
    <property type="protein sequence ID" value="KYF62623.1"/>
    <property type="molecule type" value="Genomic_DNA"/>
</dbReference>